<dbReference type="PANTHER" id="PTHR36923:SF3">
    <property type="entry name" value="FERREDOXIN"/>
    <property type="match status" value="1"/>
</dbReference>
<dbReference type="InterPro" id="IPR051269">
    <property type="entry name" value="Fe-S_cluster_ET"/>
</dbReference>
<evidence type="ECO:0000313" key="9">
    <source>
        <dbReference type="EMBL" id="TCP57266.1"/>
    </source>
</evidence>
<dbReference type="Pfam" id="PF13370">
    <property type="entry name" value="Fer4_13"/>
    <property type="match status" value="1"/>
</dbReference>
<evidence type="ECO:0000256" key="7">
    <source>
        <dbReference type="ARBA" id="ARBA00023291"/>
    </source>
</evidence>
<keyword evidence="5 8" id="KW-0408">Iron</keyword>
<dbReference type="PANTHER" id="PTHR36923">
    <property type="entry name" value="FERREDOXIN"/>
    <property type="match status" value="1"/>
</dbReference>
<evidence type="ECO:0000256" key="4">
    <source>
        <dbReference type="ARBA" id="ARBA00022982"/>
    </source>
</evidence>
<keyword evidence="3 8" id="KW-0479">Metal-binding</keyword>
<reference evidence="9 10" key="1">
    <citation type="submission" date="2019-03" db="EMBL/GenBank/DDBJ databases">
        <title>Genomic Encyclopedia of Type Strains, Phase IV (KMG-IV): sequencing the most valuable type-strain genomes for metagenomic binning, comparative biology and taxonomic classification.</title>
        <authorList>
            <person name="Goeker M."/>
        </authorList>
    </citation>
    <scope>NUCLEOTIDE SEQUENCE [LARGE SCALE GENOMIC DNA]</scope>
    <source>
        <strain evidence="9 10">DSM 45765</strain>
    </source>
</reference>
<comment type="caution">
    <text evidence="9">The sequence shown here is derived from an EMBL/GenBank/DDBJ whole genome shotgun (WGS) entry which is preliminary data.</text>
</comment>
<gene>
    <name evidence="9" type="ORF">EV191_1011219</name>
</gene>
<dbReference type="PRINTS" id="PR00352">
    <property type="entry name" value="3FE4SFRDOXIN"/>
</dbReference>
<keyword evidence="6 8" id="KW-0411">Iron-sulfur</keyword>
<dbReference type="SUPFAM" id="SSF54862">
    <property type="entry name" value="4Fe-4S ferredoxins"/>
    <property type="match status" value="1"/>
</dbReference>
<dbReference type="GO" id="GO:0005506">
    <property type="term" value="F:iron ion binding"/>
    <property type="evidence" value="ECO:0007669"/>
    <property type="project" value="UniProtKB-UniRule"/>
</dbReference>
<dbReference type="GO" id="GO:0051538">
    <property type="term" value="F:3 iron, 4 sulfur cluster binding"/>
    <property type="evidence" value="ECO:0007669"/>
    <property type="project" value="UniProtKB-KW"/>
</dbReference>
<keyword evidence="2 8" id="KW-0813">Transport</keyword>
<evidence type="ECO:0000313" key="10">
    <source>
        <dbReference type="Proteomes" id="UP000294911"/>
    </source>
</evidence>
<dbReference type="Proteomes" id="UP000294911">
    <property type="component" value="Unassembled WGS sequence"/>
</dbReference>
<evidence type="ECO:0000256" key="3">
    <source>
        <dbReference type="ARBA" id="ARBA00022723"/>
    </source>
</evidence>
<name>A0A4V6NRG7_9PSEU</name>
<keyword evidence="4 8" id="KW-0249">Electron transport</keyword>
<evidence type="ECO:0000256" key="2">
    <source>
        <dbReference type="ARBA" id="ARBA00022448"/>
    </source>
</evidence>
<dbReference type="AlphaFoldDB" id="A0A4V6NRG7"/>
<accession>A0A4V6NRG7</accession>
<dbReference type="RefSeq" id="WP_132875764.1">
    <property type="nucleotide sequence ID" value="NZ_SLXQ01000001.1"/>
</dbReference>
<evidence type="ECO:0000256" key="8">
    <source>
        <dbReference type="RuleBase" id="RU368020"/>
    </source>
</evidence>
<dbReference type="EMBL" id="SLXQ01000001">
    <property type="protein sequence ID" value="TCP57266.1"/>
    <property type="molecule type" value="Genomic_DNA"/>
</dbReference>
<evidence type="ECO:0000256" key="1">
    <source>
        <dbReference type="ARBA" id="ARBA00001927"/>
    </source>
</evidence>
<dbReference type="Gene3D" id="3.30.70.20">
    <property type="match status" value="1"/>
</dbReference>
<comment type="cofactor">
    <cofactor evidence="1">
        <name>[3Fe-4S] cluster</name>
        <dbReference type="ChEBI" id="CHEBI:21137"/>
    </cofactor>
</comment>
<protein>
    <recommendedName>
        <fullName evidence="8">Ferredoxin</fullName>
    </recommendedName>
</protein>
<dbReference type="InterPro" id="IPR001080">
    <property type="entry name" value="3Fe4S_ferredoxin"/>
</dbReference>
<keyword evidence="10" id="KW-1185">Reference proteome</keyword>
<evidence type="ECO:0000256" key="6">
    <source>
        <dbReference type="ARBA" id="ARBA00023014"/>
    </source>
</evidence>
<sequence length="61" mass="6889">MKIDIDFDRCESHGLCALTAPEVFWIDDDGYTQFVPEPPESERDAVEQAIDGCPMQAIKML</sequence>
<evidence type="ECO:0000256" key="5">
    <source>
        <dbReference type="ARBA" id="ARBA00023004"/>
    </source>
</evidence>
<comment type="function">
    <text evidence="8">Ferredoxins are iron-sulfur proteins that transfer electrons in a wide variety of metabolic reactions.</text>
</comment>
<dbReference type="OrthoDB" id="4741951at2"/>
<dbReference type="GO" id="GO:0009055">
    <property type="term" value="F:electron transfer activity"/>
    <property type="evidence" value="ECO:0007669"/>
    <property type="project" value="UniProtKB-UniRule"/>
</dbReference>
<proteinExistence type="predicted"/>
<keyword evidence="7" id="KW-0003">3Fe-4S</keyword>
<organism evidence="9 10">
    <name type="scientific">Tamaricihabitans halophyticus</name>
    <dbReference type="NCBI Taxonomy" id="1262583"/>
    <lineage>
        <taxon>Bacteria</taxon>
        <taxon>Bacillati</taxon>
        <taxon>Actinomycetota</taxon>
        <taxon>Actinomycetes</taxon>
        <taxon>Pseudonocardiales</taxon>
        <taxon>Pseudonocardiaceae</taxon>
        <taxon>Tamaricihabitans</taxon>
    </lineage>
</organism>